<accession>A0A9D1NJ96</accession>
<reference evidence="9" key="2">
    <citation type="journal article" date="2021" name="PeerJ">
        <title>Extensive microbial diversity within the chicken gut microbiome revealed by metagenomics and culture.</title>
        <authorList>
            <person name="Gilroy R."/>
            <person name="Ravi A."/>
            <person name="Getino M."/>
            <person name="Pursley I."/>
            <person name="Horton D.L."/>
            <person name="Alikhan N.F."/>
            <person name="Baker D."/>
            <person name="Gharbi K."/>
            <person name="Hall N."/>
            <person name="Watson M."/>
            <person name="Adriaenssens E.M."/>
            <person name="Foster-Nyarko E."/>
            <person name="Jarju S."/>
            <person name="Secka A."/>
            <person name="Antonio M."/>
            <person name="Oren A."/>
            <person name="Chaudhuri R.R."/>
            <person name="La Ragione R."/>
            <person name="Hildebrand F."/>
            <person name="Pallen M.J."/>
        </authorList>
    </citation>
    <scope>NUCLEOTIDE SEQUENCE</scope>
    <source>
        <strain evidence="9">10669</strain>
    </source>
</reference>
<dbReference type="InterPro" id="IPR014776">
    <property type="entry name" value="4pyrrole_Mease_sub2"/>
</dbReference>
<dbReference type="GO" id="GO:0005737">
    <property type="term" value="C:cytoplasm"/>
    <property type="evidence" value="ECO:0007669"/>
    <property type="project" value="UniProtKB-SubCell"/>
</dbReference>
<reference evidence="9" key="1">
    <citation type="submission" date="2020-10" db="EMBL/GenBank/DDBJ databases">
        <authorList>
            <person name="Gilroy R."/>
        </authorList>
    </citation>
    <scope>NUCLEOTIDE SEQUENCE</scope>
    <source>
        <strain evidence="9">10669</strain>
    </source>
</reference>
<evidence type="ECO:0000256" key="5">
    <source>
        <dbReference type="ARBA" id="ARBA00022691"/>
    </source>
</evidence>
<evidence type="ECO:0000256" key="1">
    <source>
        <dbReference type="ARBA" id="ARBA00022490"/>
    </source>
</evidence>
<evidence type="ECO:0000256" key="6">
    <source>
        <dbReference type="HAMAP-Rule" id="MF_01877"/>
    </source>
</evidence>
<dbReference type="CDD" id="cd11648">
    <property type="entry name" value="RsmI"/>
    <property type="match status" value="1"/>
</dbReference>
<dbReference type="EMBL" id="DVOG01000077">
    <property type="protein sequence ID" value="HIV04110.1"/>
    <property type="molecule type" value="Genomic_DNA"/>
</dbReference>
<dbReference type="PANTHER" id="PTHR46111">
    <property type="entry name" value="RIBOSOMAL RNA SMALL SUBUNIT METHYLTRANSFERASE I"/>
    <property type="match status" value="1"/>
</dbReference>
<evidence type="ECO:0000256" key="2">
    <source>
        <dbReference type="ARBA" id="ARBA00022552"/>
    </source>
</evidence>
<dbReference type="Gene3D" id="3.30.950.10">
    <property type="entry name" value="Methyltransferase, Cobalt-precorrin-4 Transmethylase, Domain 2"/>
    <property type="match status" value="1"/>
</dbReference>
<feature type="compositionally biased region" description="Basic and acidic residues" evidence="7">
    <location>
        <begin position="1"/>
        <end position="11"/>
    </location>
</feature>
<evidence type="ECO:0000313" key="10">
    <source>
        <dbReference type="Proteomes" id="UP000886812"/>
    </source>
</evidence>
<dbReference type="HAMAP" id="MF_01877">
    <property type="entry name" value="16SrRNA_methyltr_I"/>
    <property type="match status" value="1"/>
</dbReference>
<organism evidence="9 10">
    <name type="scientific">Candidatus Spyradosoma merdigallinarum</name>
    <dbReference type="NCBI Taxonomy" id="2840950"/>
    <lineage>
        <taxon>Bacteria</taxon>
        <taxon>Pseudomonadati</taxon>
        <taxon>Verrucomicrobiota</taxon>
        <taxon>Opitutia</taxon>
        <taxon>Opitutia incertae sedis</taxon>
        <taxon>Candidatus Spyradosoma</taxon>
    </lineage>
</organism>
<feature type="domain" description="Tetrapyrrole methylase" evidence="8">
    <location>
        <begin position="28"/>
        <end position="223"/>
    </location>
</feature>
<name>A0A9D1NJ96_9BACT</name>
<comment type="caution">
    <text evidence="9">The sequence shown here is derived from an EMBL/GenBank/DDBJ whole genome shotgun (WGS) entry which is preliminary data.</text>
</comment>
<dbReference type="AlphaFoldDB" id="A0A9D1NJ96"/>
<evidence type="ECO:0000256" key="4">
    <source>
        <dbReference type="ARBA" id="ARBA00022679"/>
    </source>
</evidence>
<comment type="subcellular location">
    <subcellularLocation>
        <location evidence="6">Cytoplasm</location>
    </subcellularLocation>
</comment>
<dbReference type="InterPro" id="IPR000878">
    <property type="entry name" value="4pyrrol_Mease"/>
</dbReference>
<dbReference type="Pfam" id="PF00590">
    <property type="entry name" value="TP_methylase"/>
    <property type="match status" value="1"/>
</dbReference>
<keyword evidence="2 6" id="KW-0698">rRNA processing</keyword>
<dbReference type="PIRSF" id="PIRSF005917">
    <property type="entry name" value="MTase_YraL"/>
    <property type="match status" value="1"/>
</dbReference>
<keyword evidence="3 6" id="KW-0489">Methyltransferase</keyword>
<gene>
    <name evidence="6 9" type="primary">rsmI</name>
    <name evidence="9" type="ORF">IAC75_03030</name>
</gene>
<comment type="function">
    <text evidence="6">Catalyzes the 2'-O-methylation of the ribose of cytidine 1402 (C1402) in 16S rRNA.</text>
</comment>
<proteinExistence type="inferred from homology"/>
<protein>
    <recommendedName>
        <fullName evidence="6">Ribosomal RNA small subunit methyltransferase I</fullName>
        <ecNumber evidence="6">2.1.1.198</ecNumber>
    </recommendedName>
    <alternativeName>
        <fullName evidence="6">16S rRNA 2'-O-ribose C1402 methyltransferase</fullName>
    </alternativeName>
    <alternativeName>
        <fullName evidence="6">rRNA (cytidine-2'-O-)-methyltransferase RsmI</fullName>
    </alternativeName>
</protein>
<dbReference type="FunFam" id="3.40.1010.10:FF:000007">
    <property type="entry name" value="Ribosomal RNA small subunit methyltransferase I"/>
    <property type="match status" value="1"/>
</dbReference>
<comment type="similarity">
    <text evidence="6">Belongs to the methyltransferase superfamily. RsmI family.</text>
</comment>
<sequence>MSDEENLREGEEISGNAPSRGARLSVTATPIGNLSDLSPRARETLAAADFIACEDTRTTGNLLRRFGIARPLLAYHEHNEQASAAGIAAKIAAGAHVALVCDAGTPTLSDPGFRVVRECRRAGLAVESVPGPCALIAALSVSGLPTNAFAFHGFLPPKSAARRRFLEENRAAKMTLAVYESCHRIRAFAEEIAETFGEKRVVCFARELTKLHETVLTGTIGEVLPRLSGKNLKGEFVVLIAPESFVL</sequence>
<evidence type="ECO:0000259" key="8">
    <source>
        <dbReference type="Pfam" id="PF00590"/>
    </source>
</evidence>
<dbReference type="InterPro" id="IPR014777">
    <property type="entry name" value="4pyrrole_Mease_sub1"/>
</dbReference>
<dbReference type="FunFam" id="3.30.950.10:FF:000002">
    <property type="entry name" value="Ribosomal RNA small subunit methyltransferase I"/>
    <property type="match status" value="1"/>
</dbReference>
<evidence type="ECO:0000256" key="3">
    <source>
        <dbReference type="ARBA" id="ARBA00022603"/>
    </source>
</evidence>
<dbReference type="GO" id="GO:0070677">
    <property type="term" value="F:rRNA (cytosine-2'-O-)-methyltransferase activity"/>
    <property type="evidence" value="ECO:0007669"/>
    <property type="project" value="UniProtKB-UniRule"/>
</dbReference>
<evidence type="ECO:0000256" key="7">
    <source>
        <dbReference type="SAM" id="MobiDB-lite"/>
    </source>
</evidence>
<dbReference type="NCBIfam" id="TIGR00096">
    <property type="entry name" value="16S rRNA (cytidine(1402)-2'-O)-methyltransferase"/>
    <property type="match status" value="1"/>
</dbReference>
<keyword evidence="5 6" id="KW-0949">S-adenosyl-L-methionine</keyword>
<dbReference type="Gene3D" id="3.40.1010.10">
    <property type="entry name" value="Cobalt-precorrin-4 Transmethylase, Domain 1"/>
    <property type="match status" value="1"/>
</dbReference>
<feature type="region of interest" description="Disordered" evidence="7">
    <location>
        <begin position="1"/>
        <end position="22"/>
    </location>
</feature>
<dbReference type="SUPFAM" id="SSF53790">
    <property type="entry name" value="Tetrapyrrole methylase"/>
    <property type="match status" value="1"/>
</dbReference>
<dbReference type="Proteomes" id="UP000886812">
    <property type="component" value="Unassembled WGS sequence"/>
</dbReference>
<dbReference type="PANTHER" id="PTHR46111:SF1">
    <property type="entry name" value="RIBOSOMAL RNA SMALL SUBUNIT METHYLTRANSFERASE I"/>
    <property type="match status" value="1"/>
</dbReference>
<dbReference type="EC" id="2.1.1.198" evidence="6"/>
<comment type="catalytic activity">
    <reaction evidence="6">
        <text>cytidine(1402) in 16S rRNA + S-adenosyl-L-methionine = 2'-O-methylcytidine(1402) in 16S rRNA + S-adenosyl-L-homocysteine + H(+)</text>
        <dbReference type="Rhea" id="RHEA:42924"/>
        <dbReference type="Rhea" id="RHEA-COMP:10285"/>
        <dbReference type="Rhea" id="RHEA-COMP:10286"/>
        <dbReference type="ChEBI" id="CHEBI:15378"/>
        <dbReference type="ChEBI" id="CHEBI:57856"/>
        <dbReference type="ChEBI" id="CHEBI:59789"/>
        <dbReference type="ChEBI" id="CHEBI:74495"/>
        <dbReference type="ChEBI" id="CHEBI:82748"/>
        <dbReference type="EC" id="2.1.1.198"/>
    </reaction>
</comment>
<keyword evidence="4 6" id="KW-0808">Transferase</keyword>
<dbReference type="InterPro" id="IPR035996">
    <property type="entry name" value="4pyrrol_Methylase_sf"/>
</dbReference>
<evidence type="ECO:0000313" key="9">
    <source>
        <dbReference type="EMBL" id="HIV04110.1"/>
    </source>
</evidence>
<keyword evidence="1 6" id="KW-0963">Cytoplasm</keyword>
<dbReference type="InterPro" id="IPR008189">
    <property type="entry name" value="rRNA_ssu_MeTfrase_I"/>
</dbReference>